<proteinExistence type="inferred from homology"/>
<feature type="compositionally biased region" description="Acidic residues" evidence="5">
    <location>
        <begin position="150"/>
        <end position="159"/>
    </location>
</feature>
<sequence>MVLTPSQILGRARTWVDAGVPYSMGKRWRDGYRQDCSGFVSMAWGLGSNQWTGSLPEYGERIHSSELMPGDILLYHNHANPIHGSHVVIFGGWADSSHSRYIAYEQTKPRARIRTIPYPYWSNSSQYVPYRYRYVRDGSVPDPGGSDISDTSDDSDDSDGSNGNRPGGGEYPGSASFGPGAFNDHITQLGSMLMRSGGRPYYRSGPGPRWGEADRRAVVAFQRAQGWSGEEADGIPGPGTWRLLLHGGGRDARAGGGTGSRSADTPAPPYPGAARFRPGQSGDAVLALGRQLVAKGFDKHYDEGPGPAWGEADRRAVEAFQRAQGWSGDDADGYPGPETWRRLFS</sequence>
<evidence type="ECO:0000259" key="6">
    <source>
        <dbReference type="PROSITE" id="PS51935"/>
    </source>
</evidence>
<evidence type="ECO:0000256" key="4">
    <source>
        <dbReference type="ARBA" id="ARBA00022807"/>
    </source>
</evidence>
<dbReference type="OrthoDB" id="5620138at2"/>
<dbReference type="InterPro" id="IPR036365">
    <property type="entry name" value="PGBD-like_sf"/>
</dbReference>
<dbReference type="Gene3D" id="3.90.1720.10">
    <property type="entry name" value="endopeptidase domain like (from Nostoc punctiforme)"/>
    <property type="match status" value="1"/>
</dbReference>
<keyword evidence="8" id="KW-1185">Reference proteome</keyword>
<dbReference type="EMBL" id="SUMC01000038">
    <property type="protein sequence ID" value="TKA06497.1"/>
    <property type="molecule type" value="Genomic_DNA"/>
</dbReference>
<protein>
    <recommendedName>
        <fullName evidence="6">NlpC/P60 domain-containing protein</fullName>
    </recommendedName>
</protein>
<dbReference type="SUPFAM" id="SSF54001">
    <property type="entry name" value="Cysteine proteinases"/>
    <property type="match status" value="1"/>
</dbReference>
<evidence type="ECO:0000313" key="8">
    <source>
        <dbReference type="Proteomes" id="UP000305778"/>
    </source>
</evidence>
<dbReference type="Proteomes" id="UP000305778">
    <property type="component" value="Unassembled WGS sequence"/>
</dbReference>
<evidence type="ECO:0000313" key="7">
    <source>
        <dbReference type="EMBL" id="TKA06497.1"/>
    </source>
</evidence>
<feature type="region of interest" description="Disordered" evidence="5">
    <location>
        <begin position="245"/>
        <end position="271"/>
    </location>
</feature>
<feature type="region of interest" description="Disordered" evidence="5">
    <location>
        <begin position="139"/>
        <end position="182"/>
    </location>
</feature>
<organism evidence="7 8">
    <name type="scientific">Actinacidiphila oryziradicis</name>
    <dbReference type="NCBI Taxonomy" id="2571141"/>
    <lineage>
        <taxon>Bacteria</taxon>
        <taxon>Bacillati</taxon>
        <taxon>Actinomycetota</taxon>
        <taxon>Actinomycetes</taxon>
        <taxon>Kitasatosporales</taxon>
        <taxon>Streptomycetaceae</taxon>
        <taxon>Actinacidiphila</taxon>
    </lineage>
</organism>
<dbReference type="PROSITE" id="PS51935">
    <property type="entry name" value="NLPC_P60"/>
    <property type="match status" value="1"/>
</dbReference>
<gene>
    <name evidence="7" type="ORF">FCI23_31490</name>
</gene>
<dbReference type="Pfam" id="PF01471">
    <property type="entry name" value="PG_binding_1"/>
    <property type="match status" value="1"/>
</dbReference>
<feature type="domain" description="NlpC/P60" evidence="6">
    <location>
        <begin position="2"/>
        <end position="132"/>
    </location>
</feature>
<keyword evidence="4" id="KW-0788">Thiol protease</keyword>
<keyword evidence="2" id="KW-0645">Protease</keyword>
<dbReference type="InterPro" id="IPR000064">
    <property type="entry name" value="NLP_P60_dom"/>
</dbReference>
<dbReference type="AlphaFoldDB" id="A0A4U0SEA0"/>
<dbReference type="InterPro" id="IPR038765">
    <property type="entry name" value="Papain-like_cys_pep_sf"/>
</dbReference>
<feature type="region of interest" description="Disordered" evidence="5">
    <location>
        <begin position="324"/>
        <end position="345"/>
    </location>
</feature>
<comment type="caution">
    <text evidence="7">The sequence shown here is derived from an EMBL/GenBank/DDBJ whole genome shotgun (WGS) entry which is preliminary data.</text>
</comment>
<dbReference type="InterPro" id="IPR002477">
    <property type="entry name" value="Peptidoglycan-bd-like"/>
</dbReference>
<dbReference type="GO" id="GO:0008234">
    <property type="term" value="F:cysteine-type peptidase activity"/>
    <property type="evidence" value="ECO:0007669"/>
    <property type="project" value="UniProtKB-KW"/>
</dbReference>
<evidence type="ECO:0000256" key="1">
    <source>
        <dbReference type="ARBA" id="ARBA00007074"/>
    </source>
</evidence>
<dbReference type="Pfam" id="PF00877">
    <property type="entry name" value="NLPC_P60"/>
    <property type="match status" value="1"/>
</dbReference>
<dbReference type="GO" id="GO:0006508">
    <property type="term" value="P:proteolysis"/>
    <property type="evidence" value="ECO:0007669"/>
    <property type="project" value="UniProtKB-KW"/>
</dbReference>
<comment type="similarity">
    <text evidence="1">Belongs to the peptidase C40 family.</text>
</comment>
<evidence type="ECO:0000256" key="5">
    <source>
        <dbReference type="SAM" id="MobiDB-lite"/>
    </source>
</evidence>
<dbReference type="Gene3D" id="1.10.101.10">
    <property type="entry name" value="PGBD-like superfamily/PGBD"/>
    <property type="match status" value="2"/>
</dbReference>
<keyword evidence="3" id="KW-0378">Hydrolase</keyword>
<dbReference type="InterPro" id="IPR047763">
    <property type="entry name" value="PG_bind_dom_phiBT1-type"/>
</dbReference>
<evidence type="ECO:0000256" key="3">
    <source>
        <dbReference type="ARBA" id="ARBA00022801"/>
    </source>
</evidence>
<name>A0A4U0SEA0_9ACTN</name>
<dbReference type="InterPro" id="IPR036366">
    <property type="entry name" value="PGBDSf"/>
</dbReference>
<reference evidence="7 8" key="1">
    <citation type="submission" date="2019-04" db="EMBL/GenBank/DDBJ databases">
        <title>Streptomyces oryziradicis sp. nov., a novel actinomycete isolated from rhizosphere soil of rice (Oryza sativa L.).</title>
        <authorList>
            <person name="Li C."/>
        </authorList>
    </citation>
    <scope>NUCLEOTIDE SEQUENCE [LARGE SCALE GENOMIC DNA]</scope>
    <source>
        <strain evidence="7 8">NEAU-C40</strain>
    </source>
</reference>
<dbReference type="NCBIfam" id="NF038080">
    <property type="entry name" value="PG_bind_siph"/>
    <property type="match status" value="2"/>
</dbReference>
<accession>A0A4U0SEA0</accession>
<evidence type="ECO:0000256" key="2">
    <source>
        <dbReference type="ARBA" id="ARBA00022670"/>
    </source>
</evidence>
<dbReference type="SUPFAM" id="SSF47090">
    <property type="entry name" value="PGBD-like"/>
    <property type="match status" value="2"/>
</dbReference>